<accession>A0ABQ9WZV2</accession>
<organism evidence="2 3">
    <name type="scientific">Blattamonas nauphoetae</name>
    <dbReference type="NCBI Taxonomy" id="2049346"/>
    <lineage>
        <taxon>Eukaryota</taxon>
        <taxon>Metamonada</taxon>
        <taxon>Preaxostyla</taxon>
        <taxon>Oxymonadida</taxon>
        <taxon>Blattamonas</taxon>
    </lineage>
</organism>
<dbReference type="EMBL" id="JARBJD010000340">
    <property type="protein sequence ID" value="KAK2943555.1"/>
    <property type="molecule type" value="Genomic_DNA"/>
</dbReference>
<feature type="transmembrane region" description="Helical" evidence="1">
    <location>
        <begin position="44"/>
        <end position="62"/>
    </location>
</feature>
<proteinExistence type="predicted"/>
<keyword evidence="3" id="KW-1185">Reference proteome</keyword>
<keyword evidence="1" id="KW-1133">Transmembrane helix</keyword>
<gene>
    <name evidence="2" type="ORF">BLNAU_21542</name>
</gene>
<name>A0ABQ9WZV2_9EUKA</name>
<evidence type="ECO:0000313" key="2">
    <source>
        <dbReference type="EMBL" id="KAK2943555.1"/>
    </source>
</evidence>
<protein>
    <submittedName>
        <fullName evidence="2">Uncharacterized protein</fullName>
    </submittedName>
</protein>
<evidence type="ECO:0000256" key="1">
    <source>
        <dbReference type="SAM" id="Phobius"/>
    </source>
</evidence>
<dbReference type="Proteomes" id="UP001281761">
    <property type="component" value="Unassembled WGS sequence"/>
</dbReference>
<sequence length="123" mass="14001">MMSKILTQFVTEIMPFTANTFHFLTSIPFCLATMSWLNESIFDYSTTICFTALAVNISVLLLQEHMIRQRSKETLCELTKEGLADCIELRLFKEPQMEYLPFNGLFSHGIISSVGGNLILPKE</sequence>
<comment type="caution">
    <text evidence="2">The sequence shown here is derived from an EMBL/GenBank/DDBJ whole genome shotgun (WGS) entry which is preliminary data.</text>
</comment>
<keyword evidence="1" id="KW-0472">Membrane</keyword>
<evidence type="ECO:0000313" key="3">
    <source>
        <dbReference type="Proteomes" id="UP001281761"/>
    </source>
</evidence>
<feature type="transmembrane region" description="Helical" evidence="1">
    <location>
        <begin position="21"/>
        <end position="38"/>
    </location>
</feature>
<keyword evidence="1" id="KW-0812">Transmembrane</keyword>
<reference evidence="2 3" key="1">
    <citation type="journal article" date="2022" name="bioRxiv">
        <title>Genomics of Preaxostyla Flagellates Illuminates Evolutionary Transitions and the Path Towards Mitochondrial Loss.</title>
        <authorList>
            <person name="Novak L.V.F."/>
            <person name="Treitli S.C."/>
            <person name="Pyrih J."/>
            <person name="Halakuc P."/>
            <person name="Pipaliya S.V."/>
            <person name="Vacek V."/>
            <person name="Brzon O."/>
            <person name="Soukal P."/>
            <person name="Eme L."/>
            <person name="Dacks J.B."/>
            <person name="Karnkowska A."/>
            <person name="Elias M."/>
            <person name="Hampl V."/>
        </authorList>
    </citation>
    <scope>NUCLEOTIDE SEQUENCE [LARGE SCALE GENOMIC DNA]</scope>
    <source>
        <strain evidence="2">NAU3</strain>
        <tissue evidence="2">Gut</tissue>
    </source>
</reference>